<organism evidence="2">
    <name type="scientific">Bathycoccus sp. RCC716 virus 1</name>
    <dbReference type="NCBI Taxonomy" id="2530038"/>
    <lineage>
        <taxon>Viruses</taxon>
        <taxon>Varidnaviria</taxon>
        <taxon>Bamfordvirae</taxon>
        <taxon>Nucleocytoviricota</taxon>
        <taxon>Megaviricetes</taxon>
        <taxon>Algavirales</taxon>
        <taxon>Phycodnaviridae</taxon>
        <taxon>Prasinovirus</taxon>
    </lineage>
</organism>
<protein>
    <submittedName>
        <fullName evidence="2">Uncharacterized protein</fullName>
    </submittedName>
</protein>
<reference evidence="2" key="1">
    <citation type="submission" date="2019-02" db="EMBL/GenBank/DDBJ databases">
        <authorList>
            <person name="Bachy C."/>
            <person name="Yung C.-M."/>
            <person name="Roux S."/>
            <person name="Sullivan M.B."/>
            <person name="Worden A.Z."/>
        </authorList>
    </citation>
    <scope>NUCLEOTIDE SEQUENCE</scope>
    <source>
        <strain evidence="2">BII-V1</strain>
    </source>
</reference>
<feature type="transmembrane region" description="Helical" evidence="1">
    <location>
        <begin position="28"/>
        <end position="47"/>
    </location>
</feature>
<keyword evidence="1" id="KW-0812">Transmembrane</keyword>
<keyword evidence="1" id="KW-1133">Transmembrane helix</keyword>
<name>A0A7S6SWU4_9PHYC</name>
<dbReference type="EMBL" id="MK522034">
    <property type="protein sequence ID" value="QOR60194.1"/>
    <property type="molecule type" value="Genomic_DNA"/>
</dbReference>
<keyword evidence="1" id="KW-0472">Membrane</keyword>
<proteinExistence type="predicted"/>
<sequence>MTCSSDKKSLLFKDCGCGCKGKKQEQKFLISIMSALVFFVVANPETFRIMRRVFGSWVSSPTGCPSTGGLALHTIVFMLVTWGMMNIKREEYAPFEPVTEEVVGPSPGPTPPPKMVDMPSPLPGMTEEQFSMIDSGLKLESMDLTTDGEAVTCSCSDGRSVVITP</sequence>
<accession>A0A7S6SWU4</accession>
<evidence type="ECO:0000256" key="1">
    <source>
        <dbReference type="SAM" id="Phobius"/>
    </source>
</evidence>
<feature type="transmembrane region" description="Helical" evidence="1">
    <location>
        <begin position="67"/>
        <end position="85"/>
    </location>
</feature>
<evidence type="ECO:0000313" key="2">
    <source>
        <dbReference type="EMBL" id="QOR60194.1"/>
    </source>
</evidence>